<dbReference type="SMART" id="SM00342">
    <property type="entry name" value="HTH_ARAC"/>
    <property type="match status" value="1"/>
</dbReference>
<dbReference type="PANTHER" id="PTHR40055">
    <property type="entry name" value="TRANSCRIPTIONAL REGULATOR YGIV-RELATED"/>
    <property type="match status" value="1"/>
</dbReference>
<evidence type="ECO:0000256" key="2">
    <source>
        <dbReference type="ARBA" id="ARBA00023125"/>
    </source>
</evidence>
<dbReference type="Pfam" id="PF06445">
    <property type="entry name" value="GyrI-like"/>
    <property type="match status" value="1"/>
</dbReference>
<dbReference type="PRINTS" id="PR00032">
    <property type="entry name" value="HTHARAC"/>
</dbReference>
<reference evidence="6" key="1">
    <citation type="journal article" date="2019" name="Int. J. Syst. Evol. Microbiol.">
        <title>The Global Catalogue of Microorganisms (GCM) 10K type strain sequencing project: providing services to taxonomists for standard genome sequencing and annotation.</title>
        <authorList>
            <consortium name="The Broad Institute Genomics Platform"/>
            <consortium name="The Broad Institute Genome Sequencing Center for Infectious Disease"/>
            <person name="Wu L."/>
            <person name="Ma J."/>
        </authorList>
    </citation>
    <scope>NUCLEOTIDE SEQUENCE [LARGE SCALE GENOMIC DNA]</scope>
    <source>
        <strain evidence="6">JCM 16211</strain>
    </source>
</reference>
<dbReference type="SMART" id="SM00871">
    <property type="entry name" value="AraC_E_bind"/>
    <property type="match status" value="1"/>
</dbReference>
<dbReference type="EMBL" id="BAAAFM010000003">
    <property type="protein sequence ID" value="GAA0209035.1"/>
    <property type="molecule type" value="Genomic_DNA"/>
</dbReference>
<dbReference type="SUPFAM" id="SSF46689">
    <property type="entry name" value="Homeodomain-like"/>
    <property type="match status" value="2"/>
</dbReference>
<dbReference type="InterPro" id="IPR011256">
    <property type="entry name" value="Reg_factor_effector_dom_sf"/>
</dbReference>
<dbReference type="InterPro" id="IPR018060">
    <property type="entry name" value="HTH_AraC"/>
</dbReference>
<evidence type="ECO:0000256" key="1">
    <source>
        <dbReference type="ARBA" id="ARBA00023015"/>
    </source>
</evidence>
<keyword evidence="6" id="KW-1185">Reference proteome</keyword>
<evidence type="ECO:0000259" key="4">
    <source>
        <dbReference type="PROSITE" id="PS01124"/>
    </source>
</evidence>
<gene>
    <name evidence="5" type="ORF">GCM10009123_15620</name>
</gene>
<sequence>MNAKTISQRLESACRYIEDNLGRPIKLEQLARIAHSSPYHFQRQFKAQFGLTPAQYAHNKRFRRAMLQLANRPKLSVTDIAFDAGFEFAESFTHTFKKRFGITPTQFRNNPDWELWNDFIQQGTINPMPHTIPSSFNVEIVEFPRTQVAAIEHLGSPNNIMATVEKFIEWRRANHLPPSKSATYNIFYNDPQATPADEFHMDICCAMTQPIATNPQNVAAKVIAASTCAKVRFTGSEQGLGRALDYLYGEWLSQSGYDLAEQPPFFERINFFPDLPEHEAVTDIYLPIQQPIKQ</sequence>
<accession>A0ABP3CL52</accession>
<keyword evidence="2" id="KW-0238">DNA-binding</keyword>
<evidence type="ECO:0000313" key="6">
    <source>
        <dbReference type="Proteomes" id="UP001501221"/>
    </source>
</evidence>
<dbReference type="PROSITE" id="PS01124">
    <property type="entry name" value="HTH_ARAC_FAMILY_2"/>
    <property type="match status" value="1"/>
</dbReference>
<feature type="domain" description="HTH araC/xylS-type" evidence="4">
    <location>
        <begin position="11"/>
        <end position="110"/>
    </location>
</feature>
<dbReference type="Gene3D" id="1.10.10.60">
    <property type="entry name" value="Homeodomain-like"/>
    <property type="match status" value="2"/>
</dbReference>
<dbReference type="InterPro" id="IPR009057">
    <property type="entry name" value="Homeodomain-like_sf"/>
</dbReference>
<proteinExistence type="predicted"/>
<dbReference type="RefSeq" id="WP_343988933.1">
    <property type="nucleotide sequence ID" value="NZ_BAAAFM010000003.1"/>
</dbReference>
<comment type="caution">
    <text evidence="5">The sequence shown here is derived from an EMBL/GenBank/DDBJ whole genome shotgun (WGS) entry which is preliminary data.</text>
</comment>
<keyword evidence="3" id="KW-0804">Transcription</keyword>
<dbReference type="PANTHER" id="PTHR40055:SF1">
    <property type="entry name" value="TRANSCRIPTIONAL REGULATOR YGIV-RELATED"/>
    <property type="match status" value="1"/>
</dbReference>
<name>A0ABP3CL52_9GAMM</name>
<protein>
    <submittedName>
        <fullName evidence="5">AraC family transcriptional regulator</fullName>
    </submittedName>
</protein>
<keyword evidence="1" id="KW-0805">Transcription regulation</keyword>
<dbReference type="InterPro" id="IPR010499">
    <property type="entry name" value="AraC_E-bd"/>
</dbReference>
<dbReference type="InterPro" id="IPR050908">
    <property type="entry name" value="SmbC-like"/>
</dbReference>
<dbReference type="Gene3D" id="3.20.80.10">
    <property type="entry name" value="Regulatory factor, effector binding domain"/>
    <property type="match status" value="1"/>
</dbReference>
<dbReference type="SUPFAM" id="SSF55136">
    <property type="entry name" value="Probable bacterial effector-binding domain"/>
    <property type="match status" value="1"/>
</dbReference>
<evidence type="ECO:0000256" key="3">
    <source>
        <dbReference type="ARBA" id="ARBA00023163"/>
    </source>
</evidence>
<dbReference type="InterPro" id="IPR029442">
    <property type="entry name" value="GyrI-like"/>
</dbReference>
<dbReference type="Proteomes" id="UP001501221">
    <property type="component" value="Unassembled WGS sequence"/>
</dbReference>
<evidence type="ECO:0000313" key="5">
    <source>
        <dbReference type="EMBL" id="GAA0209035.1"/>
    </source>
</evidence>
<dbReference type="Pfam" id="PF12833">
    <property type="entry name" value="HTH_18"/>
    <property type="match status" value="1"/>
</dbReference>
<organism evidence="5 6">
    <name type="scientific">Kangiella japonica</name>
    <dbReference type="NCBI Taxonomy" id="647384"/>
    <lineage>
        <taxon>Bacteria</taxon>
        <taxon>Pseudomonadati</taxon>
        <taxon>Pseudomonadota</taxon>
        <taxon>Gammaproteobacteria</taxon>
        <taxon>Kangiellales</taxon>
        <taxon>Kangiellaceae</taxon>
        <taxon>Kangiella</taxon>
    </lineage>
</organism>
<dbReference type="InterPro" id="IPR020449">
    <property type="entry name" value="Tscrpt_reg_AraC-type_HTH"/>
</dbReference>